<comment type="caution">
    <text evidence="7">The sequence shown here is derived from an EMBL/GenBank/DDBJ whole genome shotgun (WGS) entry which is preliminary data.</text>
</comment>
<feature type="region of interest" description="Disordered" evidence="5">
    <location>
        <begin position="1282"/>
        <end position="1449"/>
    </location>
</feature>
<feature type="domain" description="Calponin-homology (CH)" evidence="6">
    <location>
        <begin position="12"/>
        <end position="128"/>
    </location>
</feature>
<feature type="region of interest" description="Disordered" evidence="5">
    <location>
        <begin position="1226"/>
        <end position="1253"/>
    </location>
</feature>
<reference evidence="7" key="1">
    <citation type="journal article" name="BMC Genomics">
        <title>Long-read sequencing and de novo genome assembly of marine medaka (Oryzias melastigma).</title>
        <authorList>
            <person name="Liang P."/>
            <person name="Saqib H.S.A."/>
            <person name="Ni X."/>
            <person name="Shen Y."/>
        </authorList>
    </citation>
    <scope>NUCLEOTIDE SEQUENCE</scope>
    <source>
        <strain evidence="7">Bigg-433</strain>
    </source>
</reference>
<feature type="region of interest" description="Disordered" evidence="5">
    <location>
        <begin position="434"/>
        <end position="455"/>
    </location>
</feature>
<evidence type="ECO:0000256" key="4">
    <source>
        <dbReference type="SAM" id="Coils"/>
    </source>
</evidence>
<evidence type="ECO:0000256" key="2">
    <source>
        <dbReference type="ARBA" id="ARBA00022490"/>
    </source>
</evidence>
<dbReference type="InterPro" id="IPR043936">
    <property type="entry name" value="HOOK_N"/>
</dbReference>
<dbReference type="PANTHER" id="PTHR18947">
    <property type="entry name" value="HOOK PROTEINS"/>
    <property type="match status" value="1"/>
</dbReference>
<proteinExistence type="predicted"/>
<feature type="coiled-coil region" evidence="4">
    <location>
        <begin position="244"/>
        <end position="409"/>
    </location>
</feature>
<evidence type="ECO:0000256" key="5">
    <source>
        <dbReference type="SAM" id="MobiDB-lite"/>
    </source>
</evidence>
<dbReference type="GO" id="GO:0051959">
    <property type="term" value="F:dynein light intermediate chain binding"/>
    <property type="evidence" value="ECO:0007669"/>
    <property type="project" value="TreeGrafter"/>
</dbReference>
<evidence type="ECO:0000313" key="8">
    <source>
        <dbReference type="Proteomes" id="UP000646548"/>
    </source>
</evidence>
<keyword evidence="3 4" id="KW-0175">Coiled coil</keyword>
<feature type="compositionally biased region" description="Basic residues" evidence="5">
    <location>
        <begin position="1408"/>
        <end position="1420"/>
    </location>
</feature>
<dbReference type="GO" id="GO:0030705">
    <property type="term" value="P:cytoskeleton-dependent intracellular transport"/>
    <property type="evidence" value="ECO:0007669"/>
    <property type="project" value="InterPro"/>
</dbReference>
<gene>
    <name evidence="7" type="ORF">FQA47_022257</name>
</gene>
<feature type="region of interest" description="Disordered" evidence="5">
    <location>
        <begin position="937"/>
        <end position="969"/>
    </location>
</feature>
<dbReference type="InterPro" id="IPR036872">
    <property type="entry name" value="CH_dom_sf"/>
</dbReference>
<feature type="compositionally biased region" description="Basic and acidic residues" evidence="5">
    <location>
        <begin position="1433"/>
        <end position="1442"/>
    </location>
</feature>
<evidence type="ECO:0000259" key="6">
    <source>
        <dbReference type="PROSITE" id="PS50021"/>
    </source>
</evidence>
<organism evidence="7 8">
    <name type="scientific">Oryzias melastigma</name>
    <name type="common">Marine medaka</name>
    <dbReference type="NCBI Taxonomy" id="30732"/>
    <lineage>
        <taxon>Eukaryota</taxon>
        <taxon>Metazoa</taxon>
        <taxon>Chordata</taxon>
        <taxon>Craniata</taxon>
        <taxon>Vertebrata</taxon>
        <taxon>Euteleostomi</taxon>
        <taxon>Actinopterygii</taxon>
        <taxon>Neopterygii</taxon>
        <taxon>Teleostei</taxon>
        <taxon>Neoteleostei</taxon>
        <taxon>Acanthomorphata</taxon>
        <taxon>Ovalentaria</taxon>
        <taxon>Atherinomorphae</taxon>
        <taxon>Beloniformes</taxon>
        <taxon>Adrianichthyidae</taxon>
        <taxon>Oryziinae</taxon>
        <taxon>Oryzias</taxon>
    </lineage>
</organism>
<comment type="subcellular location">
    <subcellularLocation>
        <location evidence="1">Cytoplasm</location>
    </subcellularLocation>
</comment>
<dbReference type="Proteomes" id="UP000646548">
    <property type="component" value="Unassembled WGS sequence"/>
</dbReference>
<feature type="coiled-coil region" evidence="4">
    <location>
        <begin position="1076"/>
        <end position="1198"/>
    </location>
</feature>
<dbReference type="Pfam" id="PF19047">
    <property type="entry name" value="HOOK_N"/>
    <property type="match status" value="1"/>
</dbReference>
<dbReference type="InterPro" id="IPR001715">
    <property type="entry name" value="CH_dom"/>
</dbReference>
<feature type="compositionally biased region" description="Polar residues" evidence="5">
    <location>
        <begin position="434"/>
        <end position="449"/>
    </location>
</feature>
<feature type="compositionally biased region" description="Pro residues" evidence="5">
    <location>
        <begin position="1527"/>
        <end position="1537"/>
    </location>
</feature>
<feature type="coiled-coil region" evidence="4">
    <location>
        <begin position="1003"/>
        <end position="1047"/>
    </location>
</feature>
<dbReference type="GO" id="GO:0005737">
    <property type="term" value="C:cytoplasm"/>
    <property type="evidence" value="ECO:0007669"/>
    <property type="project" value="UniProtKB-SubCell"/>
</dbReference>
<dbReference type="GO" id="GO:0031122">
    <property type="term" value="P:cytoplasmic microtubule organization"/>
    <property type="evidence" value="ECO:0007669"/>
    <property type="project" value="TreeGrafter"/>
</dbReference>
<feature type="region of interest" description="Disordered" evidence="5">
    <location>
        <begin position="657"/>
        <end position="677"/>
    </location>
</feature>
<evidence type="ECO:0000256" key="3">
    <source>
        <dbReference type="ARBA" id="ARBA00023054"/>
    </source>
</evidence>
<dbReference type="GO" id="GO:0008017">
    <property type="term" value="F:microtubule binding"/>
    <property type="evidence" value="ECO:0007669"/>
    <property type="project" value="TreeGrafter"/>
</dbReference>
<dbReference type="SUPFAM" id="SSF116907">
    <property type="entry name" value="Hook domain"/>
    <property type="match status" value="1"/>
</dbReference>
<feature type="region of interest" description="Disordered" evidence="5">
    <location>
        <begin position="1481"/>
        <end position="1557"/>
    </location>
</feature>
<dbReference type="PROSITE" id="PS50021">
    <property type="entry name" value="CH"/>
    <property type="match status" value="1"/>
</dbReference>
<name>A0A834BRT0_ORYME</name>
<feature type="compositionally biased region" description="Polar residues" evidence="5">
    <location>
        <begin position="1305"/>
        <end position="1316"/>
    </location>
</feature>
<feature type="compositionally biased region" description="Low complexity" evidence="5">
    <location>
        <begin position="937"/>
        <end position="948"/>
    </location>
</feature>
<feature type="compositionally biased region" description="Polar residues" evidence="5">
    <location>
        <begin position="1598"/>
        <end position="1619"/>
    </location>
</feature>
<accession>A0A834BRT0</accession>
<feature type="compositionally biased region" description="Basic and acidic residues" evidence="5">
    <location>
        <begin position="950"/>
        <end position="969"/>
    </location>
</feature>
<dbReference type="GO" id="GO:0005813">
    <property type="term" value="C:centrosome"/>
    <property type="evidence" value="ECO:0007669"/>
    <property type="project" value="TreeGrafter"/>
</dbReference>
<dbReference type="Gene3D" id="1.10.418.10">
    <property type="entry name" value="Calponin-like domain"/>
    <property type="match status" value="1"/>
</dbReference>
<evidence type="ECO:0000313" key="7">
    <source>
        <dbReference type="EMBL" id="KAF6716022.1"/>
    </source>
</evidence>
<feature type="compositionally biased region" description="Low complexity" evidence="5">
    <location>
        <begin position="1497"/>
        <end position="1517"/>
    </location>
</feature>
<sequence>MESGVFLNCLDQFMLSPLVTWVKTLVPDDGGEHLDFSDLLDGVFLNDIMAQLNPPAAPRVVSRVCRDPSQRIQNLNFLVQQIKTYYLDSLRQLIAIPLPDVLLLSRTPYCEQSLDEMKKLLLLLLGCAVQCDKKEEYIEKIQTLDFETKAAIAAHIQELTHSQENVLDLQRLESGDLHPEEMEAAVRTVAACLQHLLDQRDAHLEAIAELMQEKEAAGSSLCSPSSPPSACYSPSMQQQQAGTQQHLVVELADSKAKIRRLRQELEERREQMLDCRHELENMEAQLKRVQQENSRLLVDARAARTYRDELDALRERAMKADKLESEVGRYREQLHKMELYKAKVEELKEDNRVLVETKEVLEDQLEGWRARTDKTHQLEKHILLLKARVQDLEQEREVDRRCIKELQEENLALCLAQRRSMEESQHLGWELEQLSKTSESSQGQQTFSEEVSERTRSRLLKLEKENQSLLRTIEELSTKSKPNHLLSSSAEESLCTENSEPLMNGGSNYLQDGERNLLPETTECRLQESGQLQDGGAGKDFQESMLDLEVLENIQNGLHCLDGQKTPNRSSLRHDSVLTVLPARSSYASKHTQRLEAKVRALDAVNLQLQTSLDSADRKVSLLEEELQELEAENHTLQTSLEELQISARRLEQLESEKQSLEQETASLEKSKRHLEKENRRLRQQVEILEANLDNSNVCMSSLEREMRGVVKEVEGLRETAERVKNLEVDNRQLAKQAAIDQKTLATLRQELVSEKMRDAELRRRAQELEMRVLNQESAEKPQTSDGRVKTLEQESLQIKDEEILEVRLKEASSLDQERHHELKSQTQEECSSSEAESCKAVSKWLQESQEATKELLRVKDHLIKVERNNATLEAEQLAVKVQLKQLEGQSHIQQAQIVALQRQAASLQENNTTLQTHNANLQVEMATLNSQSASLMAQNAQLQQQQSRTESERDGTLRERDELRGSHEQLLRDHERLVVLHERQAMEYEALMGKHTCLKNTHRTLELEHRTLQDRCKSLLQQRTKLEDLEKALKEEQMRMGLEKEQHRSTAAECSRLRDEKDWLNQVYCQLVKDNEALTADHKQLKSQMNEIKLEKTWLEADFSKLKTELQQLDITSTKLNNQCELLSQLKENLDEENQHLLSQIKTLMLQNRSLLEQNMESKDLFHVEERQYIDKLNDLRRQKEKLEEKIMDQYKFYEPSPPRSLCHRRGNWITLKLRKLMRSGSRELEPAGSGPESGSFIGSDGSGGSASAVLLQHSTPLKKFPRLKSRLKDRERVQSLFRRSSCKDSNASSLPSGCEDSDTLQNPGVQSRAQSESSGEFSLSLENEPWSNGSSPVQQPPSRRSSSSNQPPSDASTPQRDMKLQEGCQKASPVSPHHSQNTDHHSVQTQQDPAPPHDFWLSRGTKTIRRGSKGKVPRRSSDLGVQANSGLKREGSKPETSKSSACSPITVLYVQGKSSSMSGCLNCFSAPLVKDRQLKGPGAPGSLPRASNVISTAEGSSRRSSLSSRGAGRTGPQHVSTEEPLAPPGPIPPLKPPRDPAVLLPSEHAKSPVQESLGSSFTFTSVFSNTIFSDTVVNTNCLEGLSADQIFLAPDPTQNCPFESQTSPESGSQTLLGSESAAPQKDI</sequence>
<feature type="compositionally biased region" description="Low complexity" evidence="5">
    <location>
        <begin position="1317"/>
        <end position="1355"/>
    </location>
</feature>
<dbReference type="PANTHER" id="PTHR18947:SF30">
    <property type="entry name" value="GIRDIN"/>
    <property type="match status" value="1"/>
</dbReference>
<keyword evidence="2" id="KW-0963">Cytoplasm</keyword>
<dbReference type="EMBL" id="WKFB01001011">
    <property type="protein sequence ID" value="KAF6716022.1"/>
    <property type="molecule type" value="Genomic_DNA"/>
</dbReference>
<evidence type="ECO:0000256" key="1">
    <source>
        <dbReference type="ARBA" id="ARBA00004496"/>
    </source>
</evidence>
<feature type="region of interest" description="Disordered" evidence="5">
    <location>
        <begin position="1598"/>
        <end position="1629"/>
    </location>
</feature>
<protein>
    <submittedName>
        <fullName evidence="7">Girdin</fullName>
    </submittedName>
</protein>